<reference evidence="1" key="3">
    <citation type="submission" date="2023-05" db="EMBL/GenBank/DDBJ databases">
        <authorList>
            <person name="Smith C.H."/>
        </authorList>
    </citation>
    <scope>NUCLEOTIDE SEQUENCE</scope>
    <source>
        <strain evidence="1">CHS0354</strain>
        <tissue evidence="1">Mantle</tissue>
    </source>
</reference>
<dbReference type="EMBL" id="JAEAOA010000205">
    <property type="protein sequence ID" value="KAK3605806.1"/>
    <property type="molecule type" value="Genomic_DNA"/>
</dbReference>
<proteinExistence type="predicted"/>
<dbReference type="AlphaFoldDB" id="A0AAE0W8X4"/>
<evidence type="ECO:0000313" key="1">
    <source>
        <dbReference type="EMBL" id="KAK3605806.1"/>
    </source>
</evidence>
<name>A0AAE0W8X4_9BIVA</name>
<comment type="caution">
    <text evidence="1">The sequence shown here is derived from an EMBL/GenBank/DDBJ whole genome shotgun (WGS) entry which is preliminary data.</text>
</comment>
<reference evidence="1" key="2">
    <citation type="journal article" date="2021" name="Genome Biol. Evol.">
        <title>Developing a high-quality reference genome for a parasitic bivalve with doubly uniparental inheritance (Bivalvia: Unionida).</title>
        <authorList>
            <person name="Smith C.H."/>
        </authorList>
    </citation>
    <scope>NUCLEOTIDE SEQUENCE</scope>
    <source>
        <strain evidence="1">CHS0354</strain>
        <tissue evidence="1">Mantle</tissue>
    </source>
</reference>
<gene>
    <name evidence="1" type="ORF">CHS0354_002423</name>
</gene>
<organism evidence="1 2">
    <name type="scientific">Potamilus streckersoni</name>
    <dbReference type="NCBI Taxonomy" id="2493646"/>
    <lineage>
        <taxon>Eukaryota</taxon>
        <taxon>Metazoa</taxon>
        <taxon>Spiralia</taxon>
        <taxon>Lophotrochozoa</taxon>
        <taxon>Mollusca</taxon>
        <taxon>Bivalvia</taxon>
        <taxon>Autobranchia</taxon>
        <taxon>Heteroconchia</taxon>
        <taxon>Palaeoheterodonta</taxon>
        <taxon>Unionida</taxon>
        <taxon>Unionoidea</taxon>
        <taxon>Unionidae</taxon>
        <taxon>Ambleminae</taxon>
        <taxon>Lampsilini</taxon>
        <taxon>Potamilus</taxon>
    </lineage>
</organism>
<protein>
    <submittedName>
        <fullName evidence="1">Uncharacterized protein</fullName>
    </submittedName>
</protein>
<dbReference type="Proteomes" id="UP001195483">
    <property type="component" value="Unassembled WGS sequence"/>
</dbReference>
<evidence type="ECO:0000313" key="2">
    <source>
        <dbReference type="Proteomes" id="UP001195483"/>
    </source>
</evidence>
<reference evidence="1" key="1">
    <citation type="journal article" date="2021" name="Genome Biol. Evol.">
        <title>A High-Quality Reference Genome for a Parasitic Bivalve with Doubly Uniparental Inheritance (Bivalvia: Unionida).</title>
        <authorList>
            <person name="Smith C.H."/>
        </authorList>
    </citation>
    <scope>NUCLEOTIDE SEQUENCE</scope>
    <source>
        <strain evidence="1">CHS0354</strain>
    </source>
</reference>
<keyword evidence="2" id="KW-1185">Reference proteome</keyword>
<sequence>MPKGTRHSDKISSLFPSQHQKTGTSIFVRYWPRWAFVYSITGVNYLMTCHQLQSWMHSAIHRTEASHYSEHWTALLSTPALSHPSTLIQSQMLSIGYTPSPN</sequence>
<accession>A0AAE0W8X4</accession>